<evidence type="ECO:0000313" key="7">
    <source>
        <dbReference type="EMBL" id="MBK1815515.1"/>
    </source>
</evidence>
<evidence type="ECO:0000259" key="5">
    <source>
        <dbReference type="Pfam" id="PF02518"/>
    </source>
</evidence>
<dbReference type="Gene3D" id="2.60.40.10">
    <property type="entry name" value="Immunoglobulins"/>
    <property type="match status" value="1"/>
</dbReference>
<dbReference type="GO" id="GO:0016020">
    <property type="term" value="C:membrane"/>
    <property type="evidence" value="ECO:0007669"/>
    <property type="project" value="InterPro"/>
</dbReference>
<dbReference type="InterPro" id="IPR011712">
    <property type="entry name" value="Sig_transdc_His_kin_sub3_dim/P"/>
</dbReference>
<dbReference type="GO" id="GO:0046983">
    <property type="term" value="F:protein dimerization activity"/>
    <property type="evidence" value="ECO:0007669"/>
    <property type="project" value="InterPro"/>
</dbReference>
<sequence length="839" mass="90488">MFSGMHAARAELAPYEADGDTLHLWHLDESGPPFADEIPGGRPMVGLLNGARAEQEALPGLGKSVSFNANAGGTSGTSDLRGAILISAPSLNNGADDNAPAGFRYFGPDGAFTYEMVVKLDVLPKDSTQIALDLLTMEGDGADRIFNFRMEKEGFLVFVPLPHCGASGGAIATIPTSGPNKPDTEHWFHVAVSYNGNGGAANNLKLYWTRVGGGAVVANHIGSGTLSSDLNGLVGDLAIGNEAREFVGNAEAEPFPGLIDEVRISGVARHPSDFFFIPPEQRRNPAHVQTDAQKVVPPPEFDLELIDVLVDSSSAIPLGAGKPLELSAGLHRLDFDFGFRPESGDAGGSLQTAVDMKLRCQLEGVDDQWQETEVGMGLVFQALDSNNRVVSQSRFPTVGRSEGWKTTLEDSAMTRRVEPVYLPANAKKLKLILNSGSRDTTGFFAIDYIGLQMAGEGNPSLLENGVFTYNAYTTSPAGSPAGWHRGGSDPSIARMILRPDRPGIGLVDGDQQKFGEWTAVQTLLPAIQNTVTYSLVWYEAYNVIGGSTHRATYVNVPPGEYTFRAIGLTGMGGVASDELSLAIKIHPPFWQQVWFLPVVTAACVALFAGAIFSSHRSRSKRSMERLRFQNALEKDRTRIARDMHDDLGSRVTFINMSAALAQRDIERAPENARRHLSKMTESARDLIVAMDGLVWAVDPAHDTLDHLASHLTRLAEEMFRDTSVRCRMDIPSFLPALPLGSDVRHHIALAVKESFHNVLRHAGPCEVFFSMEFDGGRILITIRDTGVGFDPATDERGHGLDNLAERFKEIGGACKISSSPGSGTSIVLSCGVKETPGKK</sequence>
<keyword evidence="4" id="KW-0472">Membrane</keyword>
<dbReference type="InterPro" id="IPR013320">
    <property type="entry name" value="ConA-like_dom_sf"/>
</dbReference>
<dbReference type="PANTHER" id="PTHR24421:SF61">
    <property type="entry name" value="OXYGEN SENSOR HISTIDINE KINASE NREB"/>
    <property type="match status" value="1"/>
</dbReference>
<keyword evidence="1" id="KW-0808">Transferase</keyword>
<dbReference type="Gene3D" id="1.20.5.1930">
    <property type="match status" value="1"/>
</dbReference>
<comment type="caution">
    <text evidence="7">The sequence shown here is derived from an EMBL/GenBank/DDBJ whole genome shotgun (WGS) entry which is preliminary data.</text>
</comment>
<dbReference type="InterPro" id="IPR003594">
    <property type="entry name" value="HATPase_dom"/>
</dbReference>
<dbReference type="AlphaFoldDB" id="A0A934R5A1"/>
<organism evidence="7 8">
    <name type="scientific">Luteolibacter yonseiensis</name>
    <dbReference type="NCBI Taxonomy" id="1144680"/>
    <lineage>
        <taxon>Bacteria</taxon>
        <taxon>Pseudomonadati</taxon>
        <taxon>Verrucomicrobiota</taxon>
        <taxon>Verrucomicrobiia</taxon>
        <taxon>Verrucomicrobiales</taxon>
        <taxon>Verrucomicrobiaceae</taxon>
        <taxon>Luteolibacter</taxon>
    </lineage>
</organism>
<evidence type="ECO:0000256" key="3">
    <source>
        <dbReference type="ARBA" id="ARBA00023012"/>
    </source>
</evidence>
<dbReference type="InterPro" id="IPR050482">
    <property type="entry name" value="Sensor_HK_TwoCompSys"/>
</dbReference>
<feature type="domain" description="Signal transduction histidine kinase subgroup 3 dimerisation and phosphoacceptor" evidence="6">
    <location>
        <begin position="636"/>
        <end position="699"/>
    </location>
</feature>
<proteinExistence type="predicted"/>
<keyword evidence="3" id="KW-0902">Two-component regulatory system</keyword>
<dbReference type="Pfam" id="PF07730">
    <property type="entry name" value="HisKA_3"/>
    <property type="match status" value="1"/>
</dbReference>
<keyword evidence="8" id="KW-1185">Reference proteome</keyword>
<feature type="transmembrane region" description="Helical" evidence="4">
    <location>
        <begin position="593"/>
        <end position="613"/>
    </location>
</feature>
<evidence type="ECO:0000256" key="4">
    <source>
        <dbReference type="SAM" id="Phobius"/>
    </source>
</evidence>
<keyword evidence="4" id="KW-1133">Transmembrane helix</keyword>
<dbReference type="InterPro" id="IPR013783">
    <property type="entry name" value="Ig-like_fold"/>
</dbReference>
<dbReference type="Proteomes" id="UP000600139">
    <property type="component" value="Unassembled WGS sequence"/>
</dbReference>
<accession>A0A934R5A1</accession>
<keyword evidence="2" id="KW-0418">Kinase</keyword>
<reference evidence="7" key="1">
    <citation type="submission" date="2021-01" db="EMBL/GenBank/DDBJ databases">
        <title>Modified the classification status of verrucomicrobia.</title>
        <authorList>
            <person name="Feng X."/>
        </authorList>
    </citation>
    <scope>NUCLEOTIDE SEQUENCE</scope>
    <source>
        <strain evidence="7">JCM 18052</strain>
    </source>
</reference>
<gene>
    <name evidence="7" type="ORF">JIN84_07810</name>
</gene>
<dbReference type="GO" id="GO:0000155">
    <property type="term" value="F:phosphorelay sensor kinase activity"/>
    <property type="evidence" value="ECO:0007669"/>
    <property type="project" value="InterPro"/>
</dbReference>
<keyword evidence="4" id="KW-0812">Transmembrane</keyword>
<dbReference type="RefSeq" id="WP_200350479.1">
    <property type="nucleotide sequence ID" value="NZ_JAENIK010000009.1"/>
</dbReference>
<name>A0A934R5A1_9BACT</name>
<dbReference type="SUPFAM" id="SSF49899">
    <property type="entry name" value="Concanavalin A-like lectins/glucanases"/>
    <property type="match status" value="1"/>
</dbReference>
<dbReference type="Gene3D" id="3.30.565.10">
    <property type="entry name" value="Histidine kinase-like ATPase, C-terminal domain"/>
    <property type="match status" value="1"/>
</dbReference>
<dbReference type="SUPFAM" id="SSF55874">
    <property type="entry name" value="ATPase domain of HSP90 chaperone/DNA topoisomerase II/histidine kinase"/>
    <property type="match status" value="1"/>
</dbReference>
<dbReference type="EMBL" id="JAENIK010000009">
    <property type="protein sequence ID" value="MBK1815515.1"/>
    <property type="molecule type" value="Genomic_DNA"/>
</dbReference>
<dbReference type="Gene3D" id="2.60.120.200">
    <property type="match status" value="1"/>
</dbReference>
<protein>
    <recommendedName>
        <fullName evidence="9">Histidine kinase domain-containing protein</fullName>
    </recommendedName>
</protein>
<dbReference type="Pfam" id="PF02518">
    <property type="entry name" value="HATPase_c"/>
    <property type="match status" value="1"/>
</dbReference>
<evidence type="ECO:0000313" key="8">
    <source>
        <dbReference type="Proteomes" id="UP000600139"/>
    </source>
</evidence>
<evidence type="ECO:0008006" key="9">
    <source>
        <dbReference type="Google" id="ProtNLM"/>
    </source>
</evidence>
<dbReference type="Pfam" id="PF13385">
    <property type="entry name" value="Laminin_G_3"/>
    <property type="match status" value="1"/>
</dbReference>
<dbReference type="InterPro" id="IPR036890">
    <property type="entry name" value="HATPase_C_sf"/>
</dbReference>
<dbReference type="CDD" id="cd16917">
    <property type="entry name" value="HATPase_UhpB-NarQ-NarX-like"/>
    <property type="match status" value="1"/>
</dbReference>
<feature type="domain" description="Histidine kinase/HSP90-like ATPase" evidence="5">
    <location>
        <begin position="745"/>
        <end position="829"/>
    </location>
</feature>
<evidence type="ECO:0000256" key="1">
    <source>
        <dbReference type="ARBA" id="ARBA00022679"/>
    </source>
</evidence>
<dbReference type="PANTHER" id="PTHR24421">
    <property type="entry name" value="NITRATE/NITRITE SENSOR PROTEIN NARX-RELATED"/>
    <property type="match status" value="1"/>
</dbReference>
<evidence type="ECO:0000256" key="2">
    <source>
        <dbReference type="ARBA" id="ARBA00022777"/>
    </source>
</evidence>
<evidence type="ECO:0000259" key="6">
    <source>
        <dbReference type="Pfam" id="PF07730"/>
    </source>
</evidence>